<dbReference type="InterPro" id="IPR051889">
    <property type="entry name" value="CEP41"/>
</dbReference>
<dbReference type="FunFam" id="3.40.250.10:FF:000123">
    <property type="entry name" value="Rhodanese-like domain containing protein, putative"/>
    <property type="match status" value="1"/>
</dbReference>
<name>A0A836L1R4_9TRYP</name>
<proteinExistence type="inferred from homology"/>
<sequence length="249" mass="28080">MSINPAIGDKDVLNRRLVVNPKYNAVKPVVESGMTAELAQYMRDKVVKTKKQPGELFRRLSTHSIADFLDRQEPKSVLDDGGFARPMDEYGGIGNADGKPAMSFLLLDCRRVEDYESCHIKTALHYPKIKLHHSTNPFLPEMYTYKNKENMFIVLYDLEEEAVLPLANTMFQKGIDNAAIIAGGLREFAQDYAEFLTAPSPVPIIPRDLRMKRRADEVTQARTEARSSMSHKPKSLSSSLARSTRKGTF</sequence>
<feature type="domain" description="Rhodanese" evidence="12">
    <location>
        <begin position="104"/>
        <end position="197"/>
    </location>
</feature>
<dbReference type="GO" id="GO:0036064">
    <property type="term" value="C:ciliary basal body"/>
    <property type="evidence" value="ECO:0007669"/>
    <property type="project" value="TreeGrafter"/>
</dbReference>
<protein>
    <recommendedName>
        <fullName evidence="12">Rhodanese domain-containing protein</fullName>
    </recommendedName>
</protein>
<keyword evidence="14" id="KW-1185">Reference proteome</keyword>
<dbReference type="GO" id="GO:0015031">
    <property type="term" value="P:protein transport"/>
    <property type="evidence" value="ECO:0007669"/>
    <property type="project" value="UniProtKB-KW"/>
</dbReference>
<dbReference type="KEGG" id="phet:94287987"/>
<evidence type="ECO:0000256" key="5">
    <source>
        <dbReference type="ARBA" id="ARBA00022794"/>
    </source>
</evidence>
<dbReference type="Pfam" id="PF00581">
    <property type="entry name" value="Rhodanese"/>
    <property type="match status" value="1"/>
</dbReference>
<organism evidence="13 14">
    <name type="scientific">Porcisia hertigi</name>
    <dbReference type="NCBI Taxonomy" id="2761500"/>
    <lineage>
        <taxon>Eukaryota</taxon>
        <taxon>Discoba</taxon>
        <taxon>Euglenozoa</taxon>
        <taxon>Kinetoplastea</taxon>
        <taxon>Metakinetoplastina</taxon>
        <taxon>Trypanosomatida</taxon>
        <taxon>Trypanosomatidae</taxon>
        <taxon>Leishmaniinae</taxon>
        <taxon>Porcisia</taxon>
    </lineage>
</organism>
<comment type="similarity">
    <text evidence="10">Belongs to the CEP41 family.</text>
</comment>
<dbReference type="EMBL" id="JAFJZO010000034">
    <property type="protein sequence ID" value="KAG5494032.1"/>
    <property type="molecule type" value="Genomic_DNA"/>
</dbReference>
<feature type="region of interest" description="Disordered" evidence="11">
    <location>
        <begin position="215"/>
        <end position="249"/>
    </location>
</feature>
<evidence type="ECO:0000256" key="8">
    <source>
        <dbReference type="ARBA" id="ARBA00023212"/>
    </source>
</evidence>
<dbReference type="PANTHER" id="PTHR44390:SF1">
    <property type="entry name" value="CENTROSOMAL PROTEIN OF 41 KDA"/>
    <property type="match status" value="1"/>
</dbReference>
<evidence type="ECO:0000256" key="6">
    <source>
        <dbReference type="ARBA" id="ARBA00022927"/>
    </source>
</evidence>
<dbReference type="CDD" id="cd00158">
    <property type="entry name" value="RHOD"/>
    <property type="match status" value="1"/>
</dbReference>
<dbReference type="PROSITE" id="PS50206">
    <property type="entry name" value="RHODANESE_3"/>
    <property type="match status" value="1"/>
</dbReference>
<evidence type="ECO:0000256" key="11">
    <source>
        <dbReference type="SAM" id="MobiDB-lite"/>
    </source>
</evidence>
<evidence type="ECO:0000256" key="4">
    <source>
        <dbReference type="ARBA" id="ARBA00022490"/>
    </source>
</evidence>
<feature type="compositionally biased region" description="Basic and acidic residues" evidence="11">
    <location>
        <begin position="215"/>
        <end position="225"/>
    </location>
</feature>
<evidence type="ECO:0000256" key="1">
    <source>
        <dbReference type="ARBA" id="ARBA00004120"/>
    </source>
</evidence>
<dbReference type="OrthoDB" id="70250at2759"/>
<keyword evidence="3" id="KW-0813">Transport</keyword>
<keyword evidence="6" id="KW-0653">Protein transport</keyword>
<gene>
    <name evidence="13" type="ORF">JKF63_01865</name>
</gene>
<dbReference type="Proteomes" id="UP000674318">
    <property type="component" value="Unassembled WGS sequence"/>
</dbReference>
<comment type="caution">
    <text evidence="13">The sequence shown here is derived from an EMBL/GenBank/DDBJ whole genome shotgun (WGS) entry which is preliminary data.</text>
</comment>
<dbReference type="GeneID" id="94287987"/>
<dbReference type="PANTHER" id="PTHR44390">
    <property type="entry name" value="CENTROSOMAL PROTEIN OF 41 KDA"/>
    <property type="match status" value="1"/>
</dbReference>
<comment type="subcellular location">
    <subcellularLocation>
        <location evidence="1">Cytoplasm</location>
        <location evidence="1">Cytoskeleton</location>
        <location evidence="1">Cilium basal body</location>
    </subcellularLocation>
    <subcellularLocation>
        <location evidence="2">Cytoplasm</location>
        <location evidence="2">Cytoskeleton</location>
        <location evidence="2">Microtubule organizing center</location>
        <location evidence="2">Centrosome</location>
    </subcellularLocation>
</comment>
<keyword evidence="5" id="KW-0970">Cilium biogenesis/degradation</keyword>
<reference evidence="13 14" key="1">
    <citation type="submission" date="2021-02" db="EMBL/GenBank/DDBJ databases">
        <title>Porcisia hertigi Genome sequencing and assembly.</title>
        <authorList>
            <person name="Almutairi H."/>
            <person name="Gatherer D."/>
        </authorList>
    </citation>
    <scope>NUCLEOTIDE SEQUENCE [LARGE SCALE GENOMIC DNA]</scope>
    <source>
        <strain evidence="13 14">C119</strain>
    </source>
</reference>
<evidence type="ECO:0000256" key="7">
    <source>
        <dbReference type="ARBA" id="ARBA00023069"/>
    </source>
</evidence>
<evidence type="ECO:0000256" key="2">
    <source>
        <dbReference type="ARBA" id="ARBA00004300"/>
    </source>
</evidence>
<evidence type="ECO:0000313" key="14">
    <source>
        <dbReference type="Proteomes" id="UP000674318"/>
    </source>
</evidence>
<evidence type="ECO:0000256" key="9">
    <source>
        <dbReference type="ARBA" id="ARBA00023273"/>
    </source>
</evidence>
<dbReference type="SUPFAM" id="SSF52821">
    <property type="entry name" value="Rhodanese/Cell cycle control phosphatase"/>
    <property type="match status" value="1"/>
</dbReference>
<evidence type="ECO:0000256" key="3">
    <source>
        <dbReference type="ARBA" id="ARBA00022448"/>
    </source>
</evidence>
<dbReference type="GO" id="GO:0060271">
    <property type="term" value="P:cilium assembly"/>
    <property type="evidence" value="ECO:0007669"/>
    <property type="project" value="TreeGrafter"/>
</dbReference>
<evidence type="ECO:0000256" key="10">
    <source>
        <dbReference type="ARBA" id="ARBA00038465"/>
    </source>
</evidence>
<dbReference type="AlphaFoldDB" id="A0A836L1R4"/>
<keyword evidence="9" id="KW-0966">Cell projection</keyword>
<keyword evidence="8" id="KW-0206">Cytoskeleton</keyword>
<dbReference type="GO" id="GO:0005813">
    <property type="term" value="C:centrosome"/>
    <property type="evidence" value="ECO:0007669"/>
    <property type="project" value="UniProtKB-SubCell"/>
</dbReference>
<evidence type="ECO:0000259" key="12">
    <source>
        <dbReference type="PROSITE" id="PS50206"/>
    </source>
</evidence>
<keyword evidence="4" id="KW-0963">Cytoplasm</keyword>
<dbReference type="InterPro" id="IPR001763">
    <property type="entry name" value="Rhodanese-like_dom"/>
</dbReference>
<dbReference type="InterPro" id="IPR036873">
    <property type="entry name" value="Rhodanese-like_dom_sf"/>
</dbReference>
<accession>A0A836L1R4</accession>
<keyword evidence="7" id="KW-0969">Cilium</keyword>
<evidence type="ECO:0000313" key="13">
    <source>
        <dbReference type="EMBL" id="KAG5494032.1"/>
    </source>
</evidence>
<dbReference type="Gene3D" id="3.40.250.10">
    <property type="entry name" value="Rhodanese-like domain"/>
    <property type="match status" value="1"/>
</dbReference>
<dbReference type="RefSeq" id="XP_067754067.1">
    <property type="nucleotide sequence ID" value="XM_067897910.1"/>
</dbReference>